<feature type="signal peptide" evidence="7">
    <location>
        <begin position="1"/>
        <end position="18"/>
    </location>
</feature>
<accession>A0A9J6ZPN2</accession>
<dbReference type="SUPFAM" id="SSF48452">
    <property type="entry name" value="TPR-like"/>
    <property type="match status" value="1"/>
</dbReference>
<evidence type="ECO:0000313" key="10">
    <source>
        <dbReference type="EMBL" id="URW79216.1"/>
    </source>
</evidence>
<dbReference type="KEGG" id="alkq:M9189_10155"/>
<dbReference type="InterPro" id="IPR011990">
    <property type="entry name" value="TPR-like_helical_dom_sf"/>
</dbReference>
<evidence type="ECO:0000256" key="6">
    <source>
        <dbReference type="SAM" id="MobiDB-lite"/>
    </source>
</evidence>
<feature type="region of interest" description="Disordered" evidence="6">
    <location>
        <begin position="518"/>
        <end position="539"/>
    </location>
</feature>
<dbReference type="RefSeq" id="WP_250722928.1">
    <property type="nucleotide sequence ID" value="NZ_CP098400.1"/>
</dbReference>
<organism evidence="10 11">
    <name type="scientific">Xiashengella succiniciproducens</name>
    <dbReference type="NCBI Taxonomy" id="2949635"/>
    <lineage>
        <taxon>Bacteria</taxon>
        <taxon>Pseudomonadati</taxon>
        <taxon>Bacteroidota</taxon>
        <taxon>Bacteroidia</taxon>
        <taxon>Marinilabiliales</taxon>
        <taxon>Marinilabiliaceae</taxon>
        <taxon>Xiashengella</taxon>
    </lineage>
</organism>
<name>A0A9J6ZPN2_9BACT</name>
<gene>
    <name evidence="10" type="ORF">M9189_10155</name>
</gene>
<keyword evidence="5" id="KW-0998">Cell outer membrane</keyword>
<dbReference type="Pfam" id="PF07980">
    <property type="entry name" value="SusD_RagB"/>
    <property type="match status" value="1"/>
</dbReference>
<feature type="domain" description="RagB/SusD" evidence="8">
    <location>
        <begin position="376"/>
        <end position="522"/>
    </location>
</feature>
<comment type="similarity">
    <text evidence="2">Belongs to the SusD family.</text>
</comment>
<dbReference type="Proteomes" id="UP001056426">
    <property type="component" value="Chromosome"/>
</dbReference>
<dbReference type="GO" id="GO:0009279">
    <property type="term" value="C:cell outer membrane"/>
    <property type="evidence" value="ECO:0007669"/>
    <property type="project" value="UniProtKB-SubCell"/>
</dbReference>
<evidence type="ECO:0000256" key="2">
    <source>
        <dbReference type="ARBA" id="ARBA00006275"/>
    </source>
</evidence>
<evidence type="ECO:0000256" key="1">
    <source>
        <dbReference type="ARBA" id="ARBA00004442"/>
    </source>
</evidence>
<dbReference type="EMBL" id="CP098400">
    <property type="protein sequence ID" value="URW79216.1"/>
    <property type="molecule type" value="Genomic_DNA"/>
</dbReference>
<evidence type="ECO:0000259" key="8">
    <source>
        <dbReference type="Pfam" id="PF07980"/>
    </source>
</evidence>
<protein>
    <submittedName>
        <fullName evidence="10">RagB/SusD family nutrient uptake outer membrane protein</fullName>
    </submittedName>
</protein>
<dbReference type="InterPro" id="IPR012944">
    <property type="entry name" value="SusD_RagB_dom"/>
</dbReference>
<dbReference type="Pfam" id="PF14322">
    <property type="entry name" value="SusD-like_3"/>
    <property type="match status" value="1"/>
</dbReference>
<feature type="compositionally biased region" description="Pro residues" evidence="6">
    <location>
        <begin position="529"/>
        <end position="539"/>
    </location>
</feature>
<keyword evidence="3 7" id="KW-0732">Signal</keyword>
<feature type="chain" id="PRO_5039930127" evidence="7">
    <location>
        <begin position="19"/>
        <end position="539"/>
    </location>
</feature>
<sequence>MKKNILYGVLALAVTVFAGCEDLDTAPEGNTTTPAQKEEVVKLDPKKVEAGVNAIFSQLSTYNPNADALGASRHNDFGYPALMMFFDANGYDVVSNDNGYNWTGNSLDYSDRGTSSYESTIVWNTLYAQIKTSNTAVASLSADSEDPTINFLLAQALASRAFNYWVLAQLYQFNYVGNENAPCVPIVTEDNSDAAIEGVERATVAEVFTLITDDLDLAIELLAKAQDGGVERADKRYVSLAVAYGLRARVNLTMQRWDEAAADASSAITEATSEGIKPATIAEVSKPYFNSVSENQWMWGVIISETDRVVTSGIVNWPSHMGSLNYGYANFSKGRQINKSLYEAIPATDVRKGWWIDANGESPILNEEEAEWMAEYAYPAYTHVKFAPYKGEVGTSTNANDIPLMRIEEMYLIKAEAEAMGGSPSTGAQTLVDFIKAYRNPEYSFSGTSATDVQEEVYFHRRVELWGEGLSWFDIMRLNKAVDRRGGGYPNATMIFNIPAKDAVLLWRLPEKEILANPKLTNADNNPGAPTPLPVPDFE</sequence>
<evidence type="ECO:0000256" key="7">
    <source>
        <dbReference type="SAM" id="SignalP"/>
    </source>
</evidence>
<evidence type="ECO:0000256" key="5">
    <source>
        <dbReference type="ARBA" id="ARBA00023237"/>
    </source>
</evidence>
<reference evidence="10" key="1">
    <citation type="submission" date="2022-05" db="EMBL/GenBank/DDBJ databases">
        <authorList>
            <person name="Sun X."/>
        </authorList>
    </citation>
    <scope>NUCLEOTIDE SEQUENCE</scope>
    <source>
        <strain evidence="10">Ai-910</strain>
    </source>
</reference>
<dbReference type="AlphaFoldDB" id="A0A9J6ZPN2"/>
<proteinExistence type="inferred from homology"/>
<keyword evidence="4" id="KW-0472">Membrane</keyword>
<dbReference type="Gene3D" id="1.25.40.390">
    <property type="match status" value="1"/>
</dbReference>
<keyword evidence="11" id="KW-1185">Reference proteome</keyword>
<evidence type="ECO:0000313" key="11">
    <source>
        <dbReference type="Proteomes" id="UP001056426"/>
    </source>
</evidence>
<comment type="subcellular location">
    <subcellularLocation>
        <location evidence="1">Cell outer membrane</location>
    </subcellularLocation>
</comment>
<dbReference type="InterPro" id="IPR033985">
    <property type="entry name" value="SusD-like_N"/>
</dbReference>
<dbReference type="PROSITE" id="PS51257">
    <property type="entry name" value="PROKAR_LIPOPROTEIN"/>
    <property type="match status" value="1"/>
</dbReference>
<evidence type="ECO:0000256" key="3">
    <source>
        <dbReference type="ARBA" id="ARBA00022729"/>
    </source>
</evidence>
<evidence type="ECO:0000259" key="9">
    <source>
        <dbReference type="Pfam" id="PF14322"/>
    </source>
</evidence>
<feature type="domain" description="SusD-like N-terminal" evidence="9">
    <location>
        <begin position="101"/>
        <end position="228"/>
    </location>
</feature>
<evidence type="ECO:0000256" key="4">
    <source>
        <dbReference type="ARBA" id="ARBA00023136"/>
    </source>
</evidence>
<reference evidence="10" key="2">
    <citation type="submission" date="2022-06" db="EMBL/GenBank/DDBJ databases">
        <title>Xiashengella guii gen. nov. sp. nov., a bacterium isolated form anaerobic digestion tank.</title>
        <authorList>
            <person name="Huang H."/>
        </authorList>
    </citation>
    <scope>NUCLEOTIDE SEQUENCE</scope>
    <source>
        <strain evidence="10">Ai-910</strain>
    </source>
</reference>